<dbReference type="InterPro" id="IPR005119">
    <property type="entry name" value="LysR_subst-bd"/>
</dbReference>
<sequence>MRFTLDQLATFDCIARLGSFNAAARHMNLTQPTISQRVRELEMALGHPLFVRRGPRTQLTTEGETLLGPARDMLAMSQTIASRFSSATPLNGSLRFGSTDTFAHVCLAEMIERVEAIYPGISIAACVDNSAMINRLLQEGQIDIAVISQPEFGNDIVTSELGYNAMAWVAGSGLRLPAGPISAGTLAEQHLLLTAPPSRLHATVMNWFAEAGVTPRRISTCNSLFVIADMVDQGLAVGVLPVSAVRRQIAARRVRVLDVSPSLGGHRAALCYRRDNLSPGLQEVAQIVRDLVDKHQLFIP</sequence>
<keyword evidence="2" id="KW-0805">Transcription regulation</keyword>
<dbReference type="CDD" id="cd05466">
    <property type="entry name" value="PBP2_LTTR_substrate"/>
    <property type="match status" value="1"/>
</dbReference>
<dbReference type="PANTHER" id="PTHR30126">
    <property type="entry name" value="HTH-TYPE TRANSCRIPTIONAL REGULATOR"/>
    <property type="match status" value="1"/>
</dbReference>
<dbReference type="Pfam" id="PF03466">
    <property type="entry name" value="LysR_substrate"/>
    <property type="match status" value="1"/>
</dbReference>
<evidence type="ECO:0000256" key="2">
    <source>
        <dbReference type="ARBA" id="ARBA00023015"/>
    </source>
</evidence>
<dbReference type="Proteomes" id="UP000255207">
    <property type="component" value="Unassembled WGS sequence"/>
</dbReference>
<dbReference type="GO" id="GO:0003700">
    <property type="term" value="F:DNA-binding transcription factor activity"/>
    <property type="evidence" value="ECO:0007669"/>
    <property type="project" value="InterPro"/>
</dbReference>
<dbReference type="InterPro" id="IPR036390">
    <property type="entry name" value="WH_DNA-bd_sf"/>
</dbReference>
<evidence type="ECO:0000256" key="3">
    <source>
        <dbReference type="ARBA" id="ARBA00023125"/>
    </source>
</evidence>
<dbReference type="Gene3D" id="3.40.190.290">
    <property type="match status" value="1"/>
</dbReference>
<dbReference type="PRINTS" id="PR00039">
    <property type="entry name" value="HTHLYSR"/>
</dbReference>
<comment type="similarity">
    <text evidence="1">Belongs to the LysR transcriptional regulatory family.</text>
</comment>
<dbReference type="PANTHER" id="PTHR30126:SF77">
    <property type="entry name" value="TRANSCRIPTIONAL REGULATORY PROTEIN"/>
    <property type="match status" value="1"/>
</dbReference>
<gene>
    <name evidence="6" type="ORF">DWE98_23190</name>
</gene>
<dbReference type="FunFam" id="1.10.10.10:FF:000001">
    <property type="entry name" value="LysR family transcriptional regulator"/>
    <property type="match status" value="1"/>
</dbReference>
<dbReference type="SUPFAM" id="SSF46785">
    <property type="entry name" value="Winged helix' DNA-binding domain"/>
    <property type="match status" value="1"/>
</dbReference>
<evidence type="ECO:0000256" key="1">
    <source>
        <dbReference type="ARBA" id="ARBA00009437"/>
    </source>
</evidence>
<keyword evidence="4" id="KW-0804">Transcription</keyword>
<dbReference type="GO" id="GO:0000976">
    <property type="term" value="F:transcription cis-regulatory region binding"/>
    <property type="evidence" value="ECO:0007669"/>
    <property type="project" value="TreeGrafter"/>
</dbReference>
<protein>
    <submittedName>
        <fullName evidence="6">LysR family transcriptional regulator</fullName>
    </submittedName>
</protein>
<dbReference type="Pfam" id="PF00126">
    <property type="entry name" value="HTH_1"/>
    <property type="match status" value="1"/>
</dbReference>
<dbReference type="RefSeq" id="WP_114831690.1">
    <property type="nucleotide sequence ID" value="NZ_QQTO01000011.1"/>
</dbReference>
<organism evidence="6 7">
    <name type="scientific">Bosea caraganae</name>
    <dbReference type="NCBI Taxonomy" id="2763117"/>
    <lineage>
        <taxon>Bacteria</taxon>
        <taxon>Pseudomonadati</taxon>
        <taxon>Pseudomonadota</taxon>
        <taxon>Alphaproteobacteria</taxon>
        <taxon>Hyphomicrobiales</taxon>
        <taxon>Boseaceae</taxon>
        <taxon>Bosea</taxon>
    </lineage>
</organism>
<dbReference type="OrthoDB" id="9791253at2"/>
<feature type="domain" description="HTH lysR-type" evidence="5">
    <location>
        <begin position="3"/>
        <end position="60"/>
    </location>
</feature>
<evidence type="ECO:0000313" key="6">
    <source>
        <dbReference type="EMBL" id="RDJ20652.1"/>
    </source>
</evidence>
<dbReference type="Gene3D" id="1.10.10.10">
    <property type="entry name" value="Winged helix-like DNA-binding domain superfamily/Winged helix DNA-binding domain"/>
    <property type="match status" value="1"/>
</dbReference>
<comment type="caution">
    <text evidence="6">The sequence shown here is derived from an EMBL/GenBank/DDBJ whole genome shotgun (WGS) entry which is preliminary data.</text>
</comment>
<proteinExistence type="inferred from homology"/>
<dbReference type="PROSITE" id="PS50931">
    <property type="entry name" value="HTH_LYSR"/>
    <property type="match status" value="1"/>
</dbReference>
<name>A0A370L1D5_9HYPH</name>
<keyword evidence="3" id="KW-0238">DNA-binding</keyword>
<accession>A0A370L1D5</accession>
<evidence type="ECO:0000313" key="7">
    <source>
        <dbReference type="Proteomes" id="UP000255207"/>
    </source>
</evidence>
<reference evidence="7" key="1">
    <citation type="submission" date="2018-07" db="EMBL/GenBank/DDBJ databases">
        <authorList>
            <person name="Safronova V.I."/>
            <person name="Chirak E.R."/>
            <person name="Sazanova A.L."/>
        </authorList>
    </citation>
    <scope>NUCLEOTIDE SEQUENCE [LARGE SCALE GENOMIC DNA]</scope>
    <source>
        <strain evidence="7">RCAM04685</strain>
    </source>
</reference>
<evidence type="ECO:0000256" key="4">
    <source>
        <dbReference type="ARBA" id="ARBA00023163"/>
    </source>
</evidence>
<keyword evidence="7" id="KW-1185">Reference proteome</keyword>
<dbReference type="SUPFAM" id="SSF53850">
    <property type="entry name" value="Periplasmic binding protein-like II"/>
    <property type="match status" value="1"/>
</dbReference>
<evidence type="ECO:0000259" key="5">
    <source>
        <dbReference type="PROSITE" id="PS50931"/>
    </source>
</evidence>
<dbReference type="InterPro" id="IPR036388">
    <property type="entry name" value="WH-like_DNA-bd_sf"/>
</dbReference>
<dbReference type="InterPro" id="IPR000847">
    <property type="entry name" value="LysR_HTH_N"/>
</dbReference>
<dbReference type="EMBL" id="QQTP01000016">
    <property type="protein sequence ID" value="RDJ20652.1"/>
    <property type="molecule type" value="Genomic_DNA"/>
</dbReference>
<dbReference type="AlphaFoldDB" id="A0A370L1D5"/>